<dbReference type="EMBL" id="JARBHB010000002">
    <property type="protein sequence ID" value="KAJ8893037.1"/>
    <property type="molecule type" value="Genomic_DNA"/>
</dbReference>
<evidence type="ECO:0000313" key="1">
    <source>
        <dbReference type="EMBL" id="KAJ8893037.1"/>
    </source>
</evidence>
<dbReference type="Proteomes" id="UP001159363">
    <property type="component" value="Chromosome 2"/>
</dbReference>
<evidence type="ECO:0000313" key="2">
    <source>
        <dbReference type="Proteomes" id="UP001159363"/>
    </source>
</evidence>
<proteinExistence type="predicted"/>
<accession>A0ABQ9I8N3</accession>
<organism evidence="1 2">
    <name type="scientific">Dryococelus australis</name>
    <dbReference type="NCBI Taxonomy" id="614101"/>
    <lineage>
        <taxon>Eukaryota</taxon>
        <taxon>Metazoa</taxon>
        <taxon>Ecdysozoa</taxon>
        <taxon>Arthropoda</taxon>
        <taxon>Hexapoda</taxon>
        <taxon>Insecta</taxon>
        <taxon>Pterygota</taxon>
        <taxon>Neoptera</taxon>
        <taxon>Polyneoptera</taxon>
        <taxon>Phasmatodea</taxon>
        <taxon>Verophasmatodea</taxon>
        <taxon>Anareolatae</taxon>
        <taxon>Phasmatidae</taxon>
        <taxon>Eurycanthinae</taxon>
        <taxon>Dryococelus</taxon>
    </lineage>
</organism>
<reference evidence="1 2" key="1">
    <citation type="submission" date="2023-02" db="EMBL/GenBank/DDBJ databases">
        <title>LHISI_Scaffold_Assembly.</title>
        <authorList>
            <person name="Stuart O.P."/>
            <person name="Cleave R."/>
            <person name="Magrath M.J.L."/>
            <person name="Mikheyev A.S."/>
        </authorList>
    </citation>
    <scope>NUCLEOTIDE SEQUENCE [LARGE SCALE GENOMIC DNA]</scope>
    <source>
        <strain evidence="1">Daus_M_001</strain>
        <tissue evidence="1">Leg muscle</tissue>
    </source>
</reference>
<gene>
    <name evidence="1" type="ORF">PR048_005618</name>
</gene>
<keyword evidence="2" id="KW-1185">Reference proteome</keyword>
<sequence length="277" mass="30787">MAVATSGRALPTVCLGIPIRAEHLYSTKEITTDQHPSVRGMCEGKDHCENPLNMLCELGLTGASQSCTRLMRSLLLIHYAHSQQPTNHALHICQSCRAAGALFTFKPGTECVCHCVLDVTTLFSMISFPRVVFRLLADIRRYIGCLYKLCENVVLTDMLLSLAHISCISNYVRPKFANMLDLKQSRHPMLDFICCTEPVANNVVCNFDILLKAPTFFISPIYKLICCINSIHVYHICMWELCLTMPLVGGISRASLVSPALSFRHCSVLTSITLICS</sequence>
<protein>
    <submittedName>
        <fullName evidence="1">Uncharacterized protein</fullName>
    </submittedName>
</protein>
<comment type="caution">
    <text evidence="1">The sequence shown here is derived from an EMBL/GenBank/DDBJ whole genome shotgun (WGS) entry which is preliminary data.</text>
</comment>
<name>A0ABQ9I8N3_9NEOP</name>